<evidence type="ECO:0000256" key="4">
    <source>
        <dbReference type="SAM" id="MobiDB-lite"/>
    </source>
</evidence>
<evidence type="ECO:0000256" key="5">
    <source>
        <dbReference type="SAM" id="SignalP"/>
    </source>
</evidence>
<gene>
    <name evidence="7" type="ORF">AAFF_G00172700</name>
</gene>
<evidence type="ECO:0000313" key="7">
    <source>
        <dbReference type="EMBL" id="KAJ8411264.1"/>
    </source>
</evidence>
<dbReference type="FunFam" id="3.80.10.10:FF:000074">
    <property type="entry name" value="Leucine-rich repeat neuronal protein 1"/>
    <property type="match status" value="1"/>
</dbReference>
<dbReference type="GO" id="GO:0005615">
    <property type="term" value="C:extracellular space"/>
    <property type="evidence" value="ECO:0007669"/>
    <property type="project" value="TreeGrafter"/>
</dbReference>
<feature type="domain" description="LRRCT" evidence="6">
    <location>
        <begin position="368"/>
        <end position="420"/>
    </location>
</feature>
<sequence length="512" mass="56752">MKDMSVAVRVFAGLMTAAFVLASRDKADCPQQCVCEIRPWFSPTSVYMEAPTVDCNDLGLFLLPERLPADTQVLLLQTNNIASVTKALDYLSNITEINLSQNNLSSMAELALGSLPRLLSLHMEENWLGSLPNSCLAQLNGLQELYLNHNLLSNIAPGGFLGLWNLQRLHLNSNRLQAISSHWFQATPRLEILMIGENPIAKIQDMNFEPLTNLRSLVLARMNLSEIPDGALVGLDQLESISFYDNTFSRVPHGALKKVQSLKFLDLNKNPIQRIQRGDLADMLHLKEFGISSMPELVSIDSFALSNLPELSKIEATNNPKLSYIHPNAFHKLPRLETLMLNSNALSALHRITVESLPNLREVSMHSNPLRCDCVLRWVNMNRTRIRFMEPESLLCSEPPEFEGQRVRQVQVREMMEICLPLISPGSLPPVSACVTAVPCRCTAGPSLNPSPRSTGSRPPGSGSCPARSRTGTTCTPRGPSKSRASWSVKPGCTPASPTTWWAPTSDRCPWR</sequence>
<feature type="chain" id="PRO_5042071794" description="LRRCT domain-containing protein" evidence="5">
    <location>
        <begin position="23"/>
        <end position="512"/>
    </location>
</feature>
<evidence type="ECO:0000259" key="6">
    <source>
        <dbReference type="SMART" id="SM00082"/>
    </source>
</evidence>
<feature type="compositionally biased region" description="Low complexity" evidence="4">
    <location>
        <begin position="494"/>
        <end position="506"/>
    </location>
</feature>
<dbReference type="SUPFAM" id="SSF52058">
    <property type="entry name" value="L domain-like"/>
    <property type="match status" value="1"/>
</dbReference>
<dbReference type="InterPro" id="IPR032675">
    <property type="entry name" value="LRR_dom_sf"/>
</dbReference>
<evidence type="ECO:0000313" key="8">
    <source>
        <dbReference type="Proteomes" id="UP001221898"/>
    </source>
</evidence>
<dbReference type="InterPro" id="IPR050328">
    <property type="entry name" value="Dev_Immune_Receptor"/>
</dbReference>
<keyword evidence="8" id="KW-1185">Reference proteome</keyword>
<dbReference type="FunFam" id="3.80.10.10:FF:000056">
    <property type="entry name" value="Leucine-rich repeat neuronal protein 1"/>
    <property type="match status" value="1"/>
</dbReference>
<comment type="caution">
    <text evidence="7">The sequence shown here is derived from an EMBL/GenBank/DDBJ whole genome shotgun (WGS) entry which is preliminary data.</text>
</comment>
<dbReference type="SMART" id="SM00369">
    <property type="entry name" value="LRR_TYP"/>
    <property type="match status" value="9"/>
</dbReference>
<name>A0AAD7SYR7_9TELE</name>
<dbReference type="GO" id="GO:0031012">
    <property type="term" value="C:extracellular matrix"/>
    <property type="evidence" value="ECO:0007669"/>
    <property type="project" value="TreeGrafter"/>
</dbReference>
<dbReference type="EMBL" id="JAINUG010000023">
    <property type="protein sequence ID" value="KAJ8411264.1"/>
    <property type="molecule type" value="Genomic_DNA"/>
</dbReference>
<organism evidence="7 8">
    <name type="scientific">Aldrovandia affinis</name>
    <dbReference type="NCBI Taxonomy" id="143900"/>
    <lineage>
        <taxon>Eukaryota</taxon>
        <taxon>Metazoa</taxon>
        <taxon>Chordata</taxon>
        <taxon>Craniata</taxon>
        <taxon>Vertebrata</taxon>
        <taxon>Euteleostomi</taxon>
        <taxon>Actinopterygii</taxon>
        <taxon>Neopterygii</taxon>
        <taxon>Teleostei</taxon>
        <taxon>Notacanthiformes</taxon>
        <taxon>Halosauridae</taxon>
        <taxon>Aldrovandia</taxon>
    </lineage>
</organism>
<accession>A0AAD7SYR7</accession>
<dbReference type="SMART" id="SM00082">
    <property type="entry name" value="LRRCT"/>
    <property type="match status" value="1"/>
</dbReference>
<feature type="compositionally biased region" description="Low complexity" evidence="4">
    <location>
        <begin position="450"/>
        <end position="470"/>
    </location>
</feature>
<dbReference type="InterPro" id="IPR003591">
    <property type="entry name" value="Leu-rich_rpt_typical-subtyp"/>
</dbReference>
<dbReference type="AlphaFoldDB" id="A0AAD7SYR7"/>
<reference evidence="7" key="1">
    <citation type="journal article" date="2023" name="Science">
        <title>Genome structures resolve the early diversification of teleost fishes.</title>
        <authorList>
            <person name="Parey E."/>
            <person name="Louis A."/>
            <person name="Montfort J."/>
            <person name="Bouchez O."/>
            <person name="Roques C."/>
            <person name="Iampietro C."/>
            <person name="Lluch J."/>
            <person name="Castinel A."/>
            <person name="Donnadieu C."/>
            <person name="Desvignes T."/>
            <person name="Floi Bucao C."/>
            <person name="Jouanno E."/>
            <person name="Wen M."/>
            <person name="Mejri S."/>
            <person name="Dirks R."/>
            <person name="Jansen H."/>
            <person name="Henkel C."/>
            <person name="Chen W.J."/>
            <person name="Zahm M."/>
            <person name="Cabau C."/>
            <person name="Klopp C."/>
            <person name="Thompson A.W."/>
            <person name="Robinson-Rechavi M."/>
            <person name="Braasch I."/>
            <person name="Lecointre G."/>
            <person name="Bobe J."/>
            <person name="Postlethwait J.H."/>
            <person name="Berthelot C."/>
            <person name="Roest Crollius H."/>
            <person name="Guiguen Y."/>
        </authorList>
    </citation>
    <scope>NUCLEOTIDE SEQUENCE</scope>
    <source>
        <strain evidence="7">NC1722</strain>
    </source>
</reference>
<feature type="signal peptide" evidence="5">
    <location>
        <begin position="1"/>
        <end position="22"/>
    </location>
</feature>
<dbReference type="InterPro" id="IPR000483">
    <property type="entry name" value="Cys-rich_flank_reg_C"/>
</dbReference>
<dbReference type="PANTHER" id="PTHR24373:SF370">
    <property type="entry name" value="FISH-LIPS, ISOFORM E"/>
    <property type="match status" value="1"/>
</dbReference>
<dbReference type="PANTHER" id="PTHR24373">
    <property type="entry name" value="SLIT RELATED LEUCINE-RICH REPEAT NEURONAL PROTEIN"/>
    <property type="match status" value="1"/>
</dbReference>
<dbReference type="Pfam" id="PF13855">
    <property type="entry name" value="LRR_8"/>
    <property type="match status" value="2"/>
</dbReference>
<feature type="region of interest" description="Disordered" evidence="4">
    <location>
        <begin position="448"/>
        <end position="512"/>
    </location>
</feature>
<evidence type="ECO:0000256" key="1">
    <source>
        <dbReference type="ARBA" id="ARBA00022614"/>
    </source>
</evidence>
<dbReference type="PROSITE" id="PS51450">
    <property type="entry name" value="LRR"/>
    <property type="match status" value="1"/>
</dbReference>
<keyword evidence="1" id="KW-0433">Leucine-rich repeat</keyword>
<evidence type="ECO:0000256" key="2">
    <source>
        <dbReference type="ARBA" id="ARBA00022729"/>
    </source>
</evidence>
<keyword evidence="2 5" id="KW-0732">Signal</keyword>
<proteinExistence type="predicted"/>
<evidence type="ECO:0000256" key="3">
    <source>
        <dbReference type="ARBA" id="ARBA00022737"/>
    </source>
</evidence>
<keyword evidence="3" id="KW-0677">Repeat</keyword>
<dbReference type="Gene3D" id="3.80.10.10">
    <property type="entry name" value="Ribonuclease Inhibitor"/>
    <property type="match status" value="2"/>
</dbReference>
<dbReference type="InterPro" id="IPR001611">
    <property type="entry name" value="Leu-rich_rpt"/>
</dbReference>
<protein>
    <recommendedName>
        <fullName evidence="6">LRRCT domain-containing protein</fullName>
    </recommendedName>
</protein>
<dbReference type="Proteomes" id="UP001221898">
    <property type="component" value="Unassembled WGS sequence"/>
</dbReference>